<evidence type="ECO:0000259" key="2">
    <source>
        <dbReference type="Pfam" id="PF00487"/>
    </source>
</evidence>
<dbReference type="GO" id="GO:0016717">
    <property type="term" value="F:oxidoreductase activity, acting on paired donors, with oxidation of a pair of donors resulting in the reduction of molecular oxygen to two molecules of water"/>
    <property type="evidence" value="ECO:0007669"/>
    <property type="project" value="TreeGrafter"/>
</dbReference>
<feature type="transmembrane region" description="Helical" evidence="1">
    <location>
        <begin position="157"/>
        <end position="174"/>
    </location>
</feature>
<gene>
    <name evidence="3" type="ORF">IFK94_12790</name>
</gene>
<dbReference type="GO" id="GO:0008610">
    <property type="term" value="P:lipid biosynthetic process"/>
    <property type="evidence" value="ECO:0007669"/>
    <property type="project" value="UniProtKB-ARBA"/>
</dbReference>
<dbReference type="InterPro" id="IPR012171">
    <property type="entry name" value="Fatty_acid_desaturase"/>
</dbReference>
<feature type="domain" description="Fatty acid desaturase" evidence="2">
    <location>
        <begin position="72"/>
        <end position="303"/>
    </location>
</feature>
<evidence type="ECO:0000256" key="1">
    <source>
        <dbReference type="SAM" id="Phobius"/>
    </source>
</evidence>
<dbReference type="InterPro" id="IPR005804">
    <property type="entry name" value="FA_desaturase_dom"/>
</dbReference>
<feature type="transmembrane region" description="Helical" evidence="1">
    <location>
        <begin position="71"/>
        <end position="95"/>
    </location>
</feature>
<keyword evidence="1" id="KW-1133">Transmembrane helix</keyword>
<dbReference type="Pfam" id="PF00487">
    <property type="entry name" value="FA_desaturase"/>
    <property type="match status" value="1"/>
</dbReference>
<keyword evidence="1" id="KW-0472">Membrane</keyword>
<feature type="transmembrane region" description="Helical" evidence="1">
    <location>
        <begin position="218"/>
        <end position="235"/>
    </location>
</feature>
<feature type="transmembrane region" description="Helical" evidence="1">
    <location>
        <begin position="195"/>
        <end position="212"/>
    </location>
</feature>
<keyword evidence="1" id="KW-0812">Transmembrane</keyword>
<reference evidence="3 4" key="1">
    <citation type="submission" date="2020-08" db="EMBL/GenBank/DDBJ databases">
        <title>Acidobacteriota in marine sediments use diverse sulfur dissimilation pathways.</title>
        <authorList>
            <person name="Wasmund K."/>
        </authorList>
    </citation>
    <scope>NUCLEOTIDE SEQUENCE [LARGE SCALE GENOMIC DNA]</scope>
    <source>
        <strain evidence="3">MAG AM4</strain>
    </source>
</reference>
<accession>A0A8J6Y9M7</accession>
<organism evidence="3 4">
    <name type="scientific">Candidatus Polarisedimenticola svalbardensis</name>
    <dbReference type="NCBI Taxonomy" id="2886004"/>
    <lineage>
        <taxon>Bacteria</taxon>
        <taxon>Pseudomonadati</taxon>
        <taxon>Acidobacteriota</taxon>
        <taxon>Candidatus Polarisedimenticolia</taxon>
        <taxon>Candidatus Polarisedimenticolales</taxon>
        <taxon>Candidatus Polarisedimenticolaceae</taxon>
        <taxon>Candidatus Polarisedimenticola</taxon>
    </lineage>
</organism>
<proteinExistence type="predicted"/>
<dbReference type="GO" id="GO:0016020">
    <property type="term" value="C:membrane"/>
    <property type="evidence" value="ECO:0007669"/>
    <property type="project" value="TreeGrafter"/>
</dbReference>
<sequence>MDGLYNTASVKGNSYASASAALRRRLAEELPAGEVRRLHGRRPVLHFLIVGWQFLLIGGAGYGLWHLTNPFWVALLALVMGFTLFNFTVLLHEVVHDVVLRKRNTRLNRFLGFVYAFPSGISASQFTRWHLDHHAELGSDTEDPKRFHLSPKLNRRWYKLLYFTPALFFIYFRAAARETANYPEPLRRRIGIERICTILFQLGVATTLFLTGGGGVMLRAYVLPIFVVFPIAFVLNRLGQHYDIDTDDPAKWSTLMKPSLFWDYAFLFSNYHLEHHYFPRVPFYNLPALHRLLRPFYASVGLKPRTYRELLWNYLVKNRAPHTDWGKAT</sequence>
<dbReference type="Proteomes" id="UP000648239">
    <property type="component" value="Unassembled WGS sequence"/>
</dbReference>
<dbReference type="EMBL" id="JACXWD010000052">
    <property type="protein sequence ID" value="MBD3868996.1"/>
    <property type="molecule type" value="Genomic_DNA"/>
</dbReference>
<dbReference type="AlphaFoldDB" id="A0A8J6Y9M7"/>
<feature type="transmembrane region" description="Helical" evidence="1">
    <location>
        <begin position="107"/>
        <end position="126"/>
    </location>
</feature>
<name>A0A8J6Y9M7_9BACT</name>
<comment type="caution">
    <text evidence="3">The sequence shown here is derived from an EMBL/GenBank/DDBJ whole genome shotgun (WGS) entry which is preliminary data.</text>
</comment>
<dbReference type="PANTHER" id="PTHR19353">
    <property type="entry name" value="FATTY ACID DESATURASE 2"/>
    <property type="match status" value="1"/>
</dbReference>
<evidence type="ECO:0000313" key="3">
    <source>
        <dbReference type="EMBL" id="MBD3868996.1"/>
    </source>
</evidence>
<dbReference type="PANTHER" id="PTHR19353:SF19">
    <property type="entry name" value="DELTA(5) FATTY ACID DESATURASE C-RELATED"/>
    <property type="match status" value="1"/>
</dbReference>
<evidence type="ECO:0000313" key="4">
    <source>
        <dbReference type="Proteomes" id="UP000648239"/>
    </source>
</evidence>
<protein>
    <submittedName>
        <fullName evidence="3">Fatty acid desaturase</fullName>
    </submittedName>
</protein>
<feature type="transmembrane region" description="Helical" evidence="1">
    <location>
        <begin position="44"/>
        <end position="65"/>
    </location>
</feature>